<evidence type="ECO:0000313" key="12">
    <source>
        <dbReference type="EnsemblMetazoa" id="ADIR006117-PA"/>
    </source>
</evidence>
<dbReference type="SMART" id="SM00355">
    <property type="entry name" value="ZnF_C2H2"/>
    <property type="match status" value="9"/>
</dbReference>
<evidence type="ECO:0000256" key="6">
    <source>
        <dbReference type="ARBA" id="ARBA00023242"/>
    </source>
</evidence>
<dbReference type="Pfam" id="PF07776">
    <property type="entry name" value="zf-AD"/>
    <property type="match status" value="1"/>
</dbReference>
<dbReference type="PROSITE" id="PS50157">
    <property type="entry name" value="ZINC_FINGER_C2H2_2"/>
    <property type="match status" value="2"/>
</dbReference>
<keyword evidence="6" id="KW-0539">Nucleus</keyword>
<dbReference type="Proteomes" id="UP000075884">
    <property type="component" value="Unassembled WGS sequence"/>
</dbReference>
<evidence type="ECO:0000256" key="9">
    <source>
        <dbReference type="SAM" id="MobiDB-lite"/>
    </source>
</evidence>
<evidence type="ECO:0000259" key="10">
    <source>
        <dbReference type="PROSITE" id="PS50157"/>
    </source>
</evidence>
<dbReference type="InterPro" id="IPR012934">
    <property type="entry name" value="Znf_AD"/>
</dbReference>
<evidence type="ECO:0008006" key="14">
    <source>
        <dbReference type="Google" id="ProtNLM"/>
    </source>
</evidence>
<dbReference type="SUPFAM" id="SSF57716">
    <property type="entry name" value="Glucocorticoid receptor-like (DNA-binding domain)"/>
    <property type="match status" value="1"/>
</dbReference>
<sequence length="769" mass="87385">MSIKHCRICYGPDNDDLISVQLVQDGVTIHEMILTIAGISVTGDRRLPQNICLQCLDRLKIAFELRRQCISTHGRLCEQLGSPEKDASSLEGELSVLEEKTGEELQTLHIARLEEEFDEPKSDSDYEREQIEYVAIEKQHIEPWREDVHFVSVQSFPCCGCSMRFDTRYELKVHSVQVHRKGRSRTKFGSFLCTICYQSHTDQSSLDHHLKLAGVSTTMYECLHCLELFADRKELCVHLEQQNKNPPIELVEDEEMSEMEEGSLAPSTSQEVKTDQPMSEHEEEYLLLSDSAAGEDECSIDISASEEASVEQDEEAWEESYVKSHPTDTHGERTHLQRAMCRIPEKNLHIVSDEQTYLIVELLGQRCCCCAQLFNTENQLNTHLNKQRSIAQPDPYARYTCEYCGKPFKYSLSFVCHKRLREQRQFYLCRLCNTLLDSGTRMLSHMLMSEEHANFFKITRENISDRYETVALPGRRCCSCKQYFEDMDGLLAHVHSAGHRSAQGAPQGAGRFGCEVCKRTFRSESLVARHLRYTMDVTQYYCKLCDFETYHLRRMELHLYGSIHRETVLPMLGVQLKALEIRPSSVPPVRYCCFDKCKIPFQELAALKQHAEAEHPDELSENRARAERLGKALPPKRYHECDVCALFFQNANPIVVGVDRVEPGVCPKARPEAKRAATGTALARLILCDVLAAVVLFVKLQLFAIVEALLAEPTPVAEAACDGVQREARLIDEAFVAHGALVWFGGADDTVTVVCRQRVFLQVGLGLEG</sequence>
<evidence type="ECO:0000259" key="11">
    <source>
        <dbReference type="PROSITE" id="PS51915"/>
    </source>
</evidence>
<feature type="binding site" evidence="8">
    <location>
        <position position="52"/>
    </location>
    <ligand>
        <name>Zn(2+)</name>
        <dbReference type="ChEBI" id="CHEBI:29105"/>
    </ligand>
</feature>
<evidence type="ECO:0000256" key="5">
    <source>
        <dbReference type="ARBA" id="ARBA00022833"/>
    </source>
</evidence>
<reference evidence="13" key="1">
    <citation type="submission" date="2013-03" db="EMBL/GenBank/DDBJ databases">
        <title>The Genome Sequence of Anopheles dirus WRAIR2.</title>
        <authorList>
            <consortium name="The Broad Institute Genomics Platform"/>
            <person name="Neafsey D.E."/>
            <person name="Walton C."/>
            <person name="Walker B."/>
            <person name="Young S.K."/>
            <person name="Zeng Q."/>
            <person name="Gargeya S."/>
            <person name="Fitzgerald M."/>
            <person name="Haas B."/>
            <person name="Abouelleil A."/>
            <person name="Allen A.W."/>
            <person name="Alvarado L."/>
            <person name="Arachchi H.M."/>
            <person name="Berlin A.M."/>
            <person name="Chapman S.B."/>
            <person name="Gainer-Dewar J."/>
            <person name="Goldberg J."/>
            <person name="Griggs A."/>
            <person name="Gujja S."/>
            <person name="Hansen M."/>
            <person name="Howarth C."/>
            <person name="Imamovic A."/>
            <person name="Ireland A."/>
            <person name="Larimer J."/>
            <person name="McCowan C."/>
            <person name="Murphy C."/>
            <person name="Pearson M."/>
            <person name="Poon T.W."/>
            <person name="Priest M."/>
            <person name="Roberts A."/>
            <person name="Saif S."/>
            <person name="Shea T."/>
            <person name="Sisk P."/>
            <person name="Sykes S."/>
            <person name="Wortman J."/>
            <person name="Nusbaum C."/>
            <person name="Birren B."/>
        </authorList>
    </citation>
    <scope>NUCLEOTIDE SEQUENCE [LARGE SCALE GENOMIC DNA]</scope>
    <source>
        <strain evidence="13">WRAIR2</strain>
    </source>
</reference>
<dbReference type="SUPFAM" id="SSF57667">
    <property type="entry name" value="beta-beta-alpha zinc fingers"/>
    <property type="match status" value="2"/>
</dbReference>
<reference evidence="12" key="2">
    <citation type="submission" date="2020-05" db="UniProtKB">
        <authorList>
            <consortium name="EnsemblMetazoa"/>
        </authorList>
    </citation>
    <scope>IDENTIFICATION</scope>
    <source>
        <strain evidence="12">WRAIR2</strain>
    </source>
</reference>
<organism evidence="12 13">
    <name type="scientific">Anopheles dirus</name>
    <dbReference type="NCBI Taxonomy" id="7168"/>
    <lineage>
        <taxon>Eukaryota</taxon>
        <taxon>Metazoa</taxon>
        <taxon>Ecdysozoa</taxon>
        <taxon>Arthropoda</taxon>
        <taxon>Hexapoda</taxon>
        <taxon>Insecta</taxon>
        <taxon>Pterygota</taxon>
        <taxon>Neoptera</taxon>
        <taxon>Endopterygota</taxon>
        <taxon>Diptera</taxon>
        <taxon>Nematocera</taxon>
        <taxon>Culicoidea</taxon>
        <taxon>Culicidae</taxon>
        <taxon>Anophelinae</taxon>
        <taxon>Anopheles</taxon>
    </lineage>
</organism>
<dbReference type="InterPro" id="IPR036236">
    <property type="entry name" value="Znf_C2H2_sf"/>
</dbReference>
<keyword evidence="3" id="KW-0677">Repeat</keyword>
<evidence type="ECO:0000256" key="8">
    <source>
        <dbReference type="PROSITE-ProRule" id="PRU01263"/>
    </source>
</evidence>
<protein>
    <recommendedName>
        <fullName evidence="14">ZAD domain-containing protein</fullName>
    </recommendedName>
</protein>
<evidence type="ECO:0000256" key="2">
    <source>
        <dbReference type="ARBA" id="ARBA00022723"/>
    </source>
</evidence>
<dbReference type="VEuPathDB" id="VectorBase:ADIR006117"/>
<evidence type="ECO:0000256" key="1">
    <source>
        <dbReference type="ARBA" id="ARBA00004123"/>
    </source>
</evidence>
<keyword evidence="13" id="KW-1185">Reference proteome</keyword>
<feature type="domain" description="C2H2-type" evidence="10">
    <location>
        <begin position="156"/>
        <end position="184"/>
    </location>
</feature>
<dbReference type="GO" id="GO:0005634">
    <property type="term" value="C:nucleus"/>
    <property type="evidence" value="ECO:0007669"/>
    <property type="project" value="UniProtKB-SubCell"/>
</dbReference>
<dbReference type="PROSITE" id="PS51915">
    <property type="entry name" value="ZAD"/>
    <property type="match status" value="1"/>
</dbReference>
<feature type="domain" description="C2H2-type" evidence="10">
    <location>
        <begin position="399"/>
        <end position="426"/>
    </location>
</feature>
<evidence type="ECO:0000256" key="4">
    <source>
        <dbReference type="ARBA" id="ARBA00022771"/>
    </source>
</evidence>
<dbReference type="EnsemblMetazoa" id="ADIR006117-RA">
    <property type="protein sequence ID" value="ADIR006117-PA"/>
    <property type="gene ID" value="ADIR006117"/>
</dbReference>
<name>A0A182NEP5_9DIPT</name>
<dbReference type="GO" id="GO:0008270">
    <property type="term" value="F:zinc ion binding"/>
    <property type="evidence" value="ECO:0007669"/>
    <property type="project" value="UniProtKB-UniRule"/>
</dbReference>
<evidence type="ECO:0000313" key="13">
    <source>
        <dbReference type="Proteomes" id="UP000075884"/>
    </source>
</evidence>
<keyword evidence="2 8" id="KW-0479">Metal-binding</keyword>
<evidence type="ECO:0000256" key="7">
    <source>
        <dbReference type="PROSITE-ProRule" id="PRU00042"/>
    </source>
</evidence>
<dbReference type="PANTHER" id="PTHR24406">
    <property type="entry name" value="TRANSCRIPTIONAL REPRESSOR CTCFL-RELATED"/>
    <property type="match status" value="1"/>
</dbReference>
<evidence type="ECO:0000256" key="3">
    <source>
        <dbReference type="ARBA" id="ARBA00022737"/>
    </source>
</evidence>
<keyword evidence="5 8" id="KW-0862">Zinc</keyword>
<accession>A0A182NEP5</accession>
<dbReference type="SMART" id="SM00868">
    <property type="entry name" value="zf-AD"/>
    <property type="match status" value="1"/>
</dbReference>
<feature type="binding site" evidence="8">
    <location>
        <position position="9"/>
    </location>
    <ligand>
        <name>Zn(2+)</name>
        <dbReference type="ChEBI" id="CHEBI:29105"/>
    </ligand>
</feature>
<dbReference type="InterPro" id="IPR013087">
    <property type="entry name" value="Znf_C2H2_type"/>
</dbReference>
<dbReference type="Gene3D" id="3.40.1800.20">
    <property type="match status" value="1"/>
</dbReference>
<dbReference type="InterPro" id="IPR050888">
    <property type="entry name" value="ZnF_C2H2-type_TF"/>
</dbReference>
<comment type="subcellular location">
    <subcellularLocation>
        <location evidence="1">Nucleus</location>
    </subcellularLocation>
</comment>
<dbReference type="AlphaFoldDB" id="A0A182NEP5"/>
<dbReference type="PROSITE" id="PS00028">
    <property type="entry name" value="ZINC_FINGER_C2H2_1"/>
    <property type="match status" value="2"/>
</dbReference>
<keyword evidence="4 7" id="KW-0863">Zinc-finger</keyword>
<proteinExistence type="predicted"/>
<dbReference type="Gene3D" id="3.30.160.60">
    <property type="entry name" value="Classic Zinc Finger"/>
    <property type="match status" value="2"/>
</dbReference>
<feature type="domain" description="ZAD" evidence="11">
    <location>
        <begin position="4"/>
        <end position="79"/>
    </location>
</feature>
<feature type="binding site" evidence="8">
    <location>
        <position position="55"/>
    </location>
    <ligand>
        <name>Zn(2+)</name>
        <dbReference type="ChEBI" id="CHEBI:29105"/>
    </ligand>
</feature>
<feature type="region of interest" description="Disordered" evidence="9">
    <location>
        <begin position="254"/>
        <end position="283"/>
    </location>
</feature>
<dbReference type="STRING" id="7168.A0A182NEP5"/>
<feature type="binding site" evidence="8">
    <location>
        <position position="6"/>
    </location>
    <ligand>
        <name>Zn(2+)</name>
        <dbReference type="ChEBI" id="CHEBI:29105"/>
    </ligand>
</feature>